<dbReference type="AlphaFoldDB" id="A0AA48HHL3"/>
<keyword evidence="3" id="KW-1185">Reference proteome</keyword>
<dbReference type="Gene3D" id="3.55.50.10">
    <property type="entry name" value="Baseplate protein-like domains"/>
    <property type="match status" value="1"/>
</dbReference>
<gene>
    <name evidence="2" type="ORF">MACH26_20820</name>
</gene>
<protein>
    <submittedName>
        <fullName evidence="2">Uncharacterized protein</fullName>
    </submittedName>
</protein>
<dbReference type="KEGG" id="pmaw:MACH26_20820"/>
<sequence length="932" mass="101166">MKFNTGKNTTQIAEKIDYTEYPGTRQADTPPAPRCSLDFYIELDDGTIIDDQTLRLQNFSGQESLSQMFDFTLNLRANTYFSSGINSPWGKELAGKYGSLLSEGGVTSQKLDFQKILGAKACIRMGLPETQKDMYEGEYPNDRPVLYFNGIISNFSMAERGVYTANLKPAIFKLSLQNNYRLFSQKTILDVIIEILSENSIEFNKEELEKKPSRVVRGLASYRKQDWLQAGETDLDFLNKLMQKVSLFYYFEHDDKHHKMIITDQPYYTGIYKHKVNDAGKVEETHDLKELYLSYTHQQSLERDDYITQFSYKQNLTSSGITTVLAQKEATWESQNTAMATPVFINKANKKEKLNMEFLNMVQYGASEKEINTLTDEHMNRLVASRFEFSGSSSCPELKAGHKFIVKERYDDDPDMPICPTLDGLEFVATQVQHQGSAAGDYSNTFQAMDANGLATPFTPPQENQGSILALVVDHDGETDYEGSSAKYLEKDGFAYDKKDFQYDDNGQQKFNCRGIYVNFIDDPDSIHWVKLAEHMQTIPETGAWVTVSRSQDNNEIPEVTQIMQNKGNKTIMPEDYTCSTNVGNNYSTSYGDNTSISFGANVTTSLSKARTIVEKHRNSGNYNSVNYSESSSYGYSVTERSHSISRMGAGADLGDDPGDMMAYVNYSDSAIYGNTYSKNLHIGKSENYSVQTGGTFSESTQTGGSISISTIDTSESTSTVGTTISNSTVGTSTSISSVGTSNSTSTLGTSNSMSTTGTSNSISITDMSNGIGITTMSNNISITDMSSSIGITNMSTSLNLTSTSSSLSLTGVQAGLSLTGASSNLSLTGATSSLSLTGASSGLSLTGSSSNLGLTGSSSGLNLTGSSSSLNLTGSSTSLNLTGSSTGINLTGSATDVNITGGGATLSIDNRATLSIEGAMLEILSAAKLVL</sequence>
<evidence type="ECO:0000313" key="2">
    <source>
        <dbReference type="EMBL" id="BDX06561.1"/>
    </source>
</evidence>
<dbReference type="Gene3D" id="4.10.220.110">
    <property type="match status" value="1"/>
</dbReference>
<evidence type="ECO:0000313" key="3">
    <source>
        <dbReference type="Proteomes" id="UP001333710"/>
    </source>
</evidence>
<dbReference type="Pfam" id="PF05954">
    <property type="entry name" value="Phage_GPD"/>
    <property type="match status" value="1"/>
</dbReference>
<name>A0AA48HHL3_9ALTE</name>
<organism evidence="2 3">
    <name type="scientific">Planctobacterium marinum</name>
    <dbReference type="NCBI Taxonomy" id="1631968"/>
    <lineage>
        <taxon>Bacteria</taxon>
        <taxon>Pseudomonadati</taxon>
        <taxon>Pseudomonadota</taxon>
        <taxon>Gammaproteobacteria</taxon>
        <taxon>Alteromonadales</taxon>
        <taxon>Alteromonadaceae</taxon>
        <taxon>Planctobacterium</taxon>
    </lineage>
</organism>
<dbReference type="Gene3D" id="2.30.110.50">
    <property type="match status" value="1"/>
</dbReference>
<evidence type="ECO:0000256" key="1">
    <source>
        <dbReference type="SAM" id="MobiDB-lite"/>
    </source>
</evidence>
<dbReference type="RefSeq" id="WP_338292575.1">
    <property type="nucleotide sequence ID" value="NZ_AP027272.1"/>
</dbReference>
<dbReference type="Proteomes" id="UP001333710">
    <property type="component" value="Chromosome"/>
</dbReference>
<reference evidence="2" key="1">
    <citation type="submission" date="2023-01" db="EMBL/GenBank/DDBJ databases">
        <title>Complete genome sequence of Planctobacterium marinum strain Dej080120_11.</title>
        <authorList>
            <person name="Ueki S."/>
            <person name="Maruyama F."/>
        </authorList>
    </citation>
    <scope>NUCLEOTIDE SEQUENCE</scope>
    <source>
        <strain evidence="2">Dej080120_11</strain>
    </source>
</reference>
<dbReference type="SUPFAM" id="SSF69279">
    <property type="entry name" value="Phage tail proteins"/>
    <property type="match status" value="2"/>
</dbReference>
<accession>A0AA48HHL3</accession>
<proteinExistence type="predicted"/>
<feature type="region of interest" description="Disordered" evidence="1">
    <location>
        <begin position="716"/>
        <end position="762"/>
    </location>
</feature>
<dbReference type="EMBL" id="AP027272">
    <property type="protein sequence ID" value="BDX06561.1"/>
    <property type="molecule type" value="Genomic_DNA"/>
</dbReference>